<dbReference type="InParanoid" id="A0A4R5CPX9"/>
<evidence type="ECO:0000313" key="2">
    <source>
        <dbReference type="EMBL" id="TDE02196.1"/>
    </source>
</evidence>
<dbReference type="Pfam" id="PF13738">
    <property type="entry name" value="Pyr_redox_3"/>
    <property type="match status" value="1"/>
</dbReference>
<comment type="caution">
    <text evidence="2">The sequence shown here is derived from an EMBL/GenBank/DDBJ whole genome shotgun (WGS) entry which is preliminary data.</text>
</comment>
<proteinExistence type="predicted"/>
<keyword evidence="1" id="KW-0560">Oxidoreductase</keyword>
<dbReference type="PANTHER" id="PTHR43539:SF78">
    <property type="entry name" value="FLAVIN-CONTAINING MONOOXYGENASE"/>
    <property type="match status" value="1"/>
</dbReference>
<dbReference type="GO" id="GO:0050660">
    <property type="term" value="F:flavin adenine dinucleotide binding"/>
    <property type="evidence" value="ECO:0007669"/>
    <property type="project" value="TreeGrafter"/>
</dbReference>
<reference evidence="2 3" key="1">
    <citation type="submission" date="2019-03" db="EMBL/GenBank/DDBJ databases">
        <title>Draft genome sequences of novel Actinobacteria.</title>
        <authorList>
            <person name="Sahin N."/>
            <person name="Ay H."/>
            <person name="Saygin H."/>
        </authorList>
    </citation>
    <scope>NUCLEOTIDE SEQUENCE [LARGE SCALE GENOMIC DNA]</scope>
    <source>
        <strain evidence="2 3">5K138</strain>
    </source>
</reference>
<evidence type="ECO:0000256" key="1">
    <source>
        <dbReference type="ARBA" id="ARBA00023002"/>
    </source>
</evidence>
<keyword evidence="3" id="KW-1185">Reference proteome</keyword>
<dbReference type="PRINTS" id="PR00469">
    <property type="entry name" value="PNDRDTASEII"/>
</dbReference>
<dbReference type="PANTHER" id="PTHR43539">
    <property type="entry name" value="FLAVIN-BINDING MONOOXYGENASE-LIKE PROTEIN (AFU_ORTHOLOGUE AFUA_4G09220)"/>
    <property type="match status" value="1"/>
</dbReference>
<dbReference type="OrthoDB" id="178899at2"/>
<name>A0A4R5CPX9_9ACTN</name>
<dbReference type="PRINTS" id="PR00368">
    <property type="entry name" value="FADPNR"/>
</dbReference>
<dbReference type="InterPro" id="IPR036188">
    <property type="entry name" value="FAD/NAD-bd_sf"/>
</dbReference>
<gene>
    <name evidence="2" type="ORF">E1269_21990</name>
</gene>
<evidence type="ECO:0000313" key="3">
    <source>
        <dbReference type="Proteomes" id="UP000294739"/>
    </source>
</evidence>
<organism evidence="2 3">
    <name type="scientific">Jiangella asiatica</name>
    <dbReference type="NCBI Taxonomy" id="2530372"/>
    <lineage>
        <taxon>Bacteria</taxon>
        <taxon>Bacillati</taxon>
        <taxon>Actinomycetota</taxon>
        <taxon>Actinomycetes</taxon>
        <taxon>Jiangellales</taxon>
        <taxon>Jiangellaceae</taxon>
        <taxon>Jiangella</taxon>
    </lineage>
</organism>
<dbReference type="RefSeq" id="WP_131898545.1">
    <property type="nucleotide sequence ID" value="NZ_SMKZ01000037.1"/>
</dbReference>
<dbReference type="GO" id="GO:0004497">
    <property type="term" value="F:monooxygenase activity"/>
    <property type="evidence" value="ECO:0007669"/>
    <property type="project" value="TreeGrafter"/>
</dbReference>
<dbReference type="AlphaFoldDB" id="A0A4R5CPX9"/>
<dbReference type="EMBL" id="SMKZ01000037">
    <property type="protein sequence ID" value="TDE02196.1"/>
    <property type="molecule type" value="Genomic_DNA"/>
</dbReference>
<accession>A0A4R5CPX9</accession>
<protein>
    <submittedName>
        <fullName evidence="2">FAD-dependent oxidoreductase</fullName>
    </submittedName>
</protein>
<dbReference type="Proteomes" id="UP000294739">
    <property type="component" value="Unassembled WGS sequence"/>
</dbReference>
<dbReference type="SUPFAM" id="SSF51905">
    <property type="entry name" value="FAD/NAD(P)-binding domain"/>
    <property type="match status" value="1"/>
</dbReference>
<sequence length="360" mass="37843">MDIDPGTGREADVVVIGAGQAGLSTAYHLRRLGADFVVLDGAPRPGGAWADRPPTLTMAKVHGVFDLPGATLPPSSDDEPAAAVVGRYYADYERRFDLPVLRPVTVRAVASRGSRLTVSTSAGDWTARAVANATGTWTRPYWPSYPGGSSFAGRQLHSASYRGPAPFAAQRVVVVGGGNSAAHILSELGGVAAATTWVTRRPPEFREGEFTEDVGRSIIAEVDARVRAGLPPRSVVSVTGLGYTTVVREALAKGVLERRPMFTSIRPDGVQFADGSFVPADVIIWATGFRPALGHLAPLGLREPGGGVRMDGTRVAADPRVHLVGYGPSASTVGANRAGREAAREITRFLDEPAELAEAS</sequence>
<dbReference type="InterPro" id="IPR050982">
    <property type="entry name" value="Auxin_biosynth/cation_transpt"/>
</dbReference>
<dbReference type="Gene3D" id="3.50.50.60">
    <property type="entry name" value="FAD/NAD(P)-binding domain"/>
    <property type="match status" value="1"/>
</dbReference>